<evidence type="ECO:0000313" key="1">
    <source>
        <dbReference type="EMBL" id="KKK63775.1"/>
    </source>
</evidence>
<gene>
    <name evidence="1" type="ORF">LCGC14_2990890</name>
</gene>
<organism evidence="1">
    <name type="scientific">marine sediment metagenome</name>
    <dbReference type="NCBI Taxonomy" id="412755"/>
    <lineage>
        <taxon>unclassified sequences</taxon>
        <taxon>metagenomes</taxon>
        <taxon>ecological metagenomes</taxon>
    </lineage>
</organism>
<sequence length="331" mass="37499">ILQNRRYLNRRQISLSAYLQGLVAVNWRANGYLRMATTGQKAYAWRQGKGGYKYLAKTRSQTASTNFIPYFEPRRDILYLTNPNKRTVRATIYLANNNKLYNKKVIRIKGRSVAQVSYKRSKLRRLRSVYVRVNSRGGRIFVSKKTASSFFASAQTAGKLSKESIITNFSPSRNLLYITNPNRKPVRVILKYIKDGRSYYAKRLKIGPRDVILVDNRRRLKNREEAYLQIKSNRAIMASKRMANATYQLAQPRSFASKTLYAADFSAASETLYIINPAGASSNVSVNIIANGAVIFSGTYDVPANTQLPIDLRGSAAAAYSNTYLRIQVNN</sequence>
<dbReference type="EMBL" id="LAZR01061339">
    <property type="protein sequence ID" value="KKK63775.1"/>
    <property type="molecule type" value="Genomic_DNA"/>
</dbReference>
<feature type="non-terminal residue" evidence="1">
    <location>
        <position position="1"/>
    </location>
</feature>
<accession>A0A0F8XRE8</accession>
<reference evidence="1" key="1">
    <citation type="journal article" date="2015" name="Nature">
        <title>Complex archaea that bridge the gap between prokaryotes and eukaryotes.</title>
        <authorList>
            <person name="Spang A."/>
            <person name="Saw J.H."/>
            <person name="Jorgensen S.L."/>
            <person name="Zaremba-Niedzwiedzka K."/>
            <person name="Martijn J."/>
            <person name="Lind A.E."/>
            <person name="van Eijk R."/>
            <person name="Schleper C."/>
            <person name="Guy L."/>
            <person name="Ettema T.J."/>
        </authorList>
    </citation>
    <scope>NUCLEOTIDE SEQUENCE</scope>
</reference>
<comment type="caution">
    <text evidence="1">The sequence shown here is derived from an EMBL/GenBank/DDBJ whole genome shotgun (WGS) entry which is preliminary data.</text>
</comment>
<dbReference type="AlphaFoldDB" id="A0A0F8XRE8"/>
<name>A0A0F8XRE8_9ZZZZ</name>
<proteinExistence type="predicted"/>
<protein>
    <submittedName>
        <fullName evidence="1">Uncharacterized protein</fullName>
    </submittedName>
</protein>